<dbReference type="EMBL" id="MT119360">
    <property type="protein sequence ID" value="QIQ66227.1"/>
    <property type="molecule type" value="Genomic_DNA"/>
</dbReference>
<sequence>MKIEKDKLQNIVKKLEYEVEFNSPIPGIINNENIVIDWEDIMEDSEEDLCEICGCEHIDSWEAGACWSSHNDPDYDPFDI</sequence>
<evidence type="ECO:0000313" key="1">
    <source>
        <dbReference type="EMBL" id="QIQ66227.1"/>
    </source>
</evidence>
<reference evidence="2" key="1">
    <citation type="submission" date="2020-02" db="EMBL/GenBank/DDBJ databases">
        <authorList>
            <person name="Olsen N.S."/>
            <person name="Forero-Junco L."/>
            <person name="Kot W."/>
            <person name="Hansen L.H."/>
        </authorList>
    </citation>
    <scope>NUCLEOTIDE SEQUENCE [LARGE SCALE GENOMIC DNA]</scope>
</reference>
<gene>
    <name evidence="1" type="ORF">nattely_60</name>
</gene>
<keyword evidence="2" id="KW-1185">Reference proteome</keyword>
<organism evidence="1 2">
    <name type="scientific">Enterococcus phage nattely</name>
    <dbReference type="NCBI Taxonomy" id="2719593"/>
    <lineage>
        <taxon>Viruses</taxon>
        <taxon>Duplodnaviria</taxon>
        <taxon>Heunggongvirae</taxon>
        <taxon>Uroviricota</taxon>
        <taxon>Caudoviricetes</taxon>
        <taxon>Andrewesvirinae</taxon>
        <taxon>Vipetofemvirus</taxon>
        <taxon>Vipetofemvirus nattely</taxon>
    </lineage>
</organism>
<name>A0A6G9LLG6_9CAUD</name>
<accession>A0A6G9LLG6</accession>
<protein>
    <submittedName>
        <fullName evidence="1">Uncharacterized protein</fullName>
    </submittedName>
</protein>
<dbReference type="Proteomes" id="UP000501773">
    <property type="component" value="Segment"/>
</dbReference>
<proteinExistence type="predicted"/>
<evidence type="ECO:0000313" key="2">
    <source>
        <dbReference type="Proteomes" id="UP000501773"/>
    </source>
</evidence>